<name>A0A835N9U6_9ROSI</name>
<dbReference type="EMBL" id="JADGMS010000001">
    <property type="protein sequence ID" value="KAF9688729.1"/>
    <property type="molecule type" value="Genomic_DNA"/>
</dbReference>
<evidence type="ECO:0000313" key="1">
    <source>
        <dbReference type="EMBL" id="KAF9688729.1"/>
    </source>
</evidence>
<gene>
    <name evidence="1" type="ORF">SADUNF_Sadunf01G0018400</name>
</gene>
<reference evidence="1 2" key="1">
    <citation type="submission" date="2020-10" db="EMBL/GenBank/DDBJ databases">
        <title>Plant Genome Project.</title>
        <authorList>
            <person name="Zhang R.-G."/>
        </authorList>
    </citation>
    <scope>NUCLEOTIDE SEQUENCE [LARGE SCALE GENOMIC DNA]</scope>
    <source>
        <strain evidence="1">FAFU-HL-1</strain>
        <tissue evidence="1">Leaf</tissue>
    </source>
</reference>
<organism evidence="1 2">
    <name type="scientific">Salix dunnii</name>
    <dbReference type="NCBI Taxonomy" id="1413687"/>
    <lineage>
        <taxon>Eukaryota</taxon>
        <taxon>Viridiplantae</taxon>
        <taxon>Streptophyta</taxon>
        <taxon>Embryophyta</taxon>
        <taxon>Tracheophyta</taxon>
        <taxon>Spermatophyta</taxon>
        <taxon>Magnoliopsida</taxon>
        <taxon>eudicotyledons</taxon>
        <taxon>Gunneridae</taxon>
        <taxon>Pentapetalae</taxon>
        <taxon>rosids</taxon>
        <taxon>fabids</taxon>
        <taxon>Malpighiales</taxon>
        <taxon>Salicaceae</taxon>
        <taxon>Saliceae</taxon>
        <taxon>Salix</taxon>
    </lineage>
</organism>
<proteinExistence type="predicted"/>
<keyword evidence="2" id="KW-1185">Reference proteome</keyword>
<protein>
    <submittedName>
        <fullName evidence="1">Uncharacterized protein</fullName>
    </submittedName>
</protein>
<evidence type="ECO:0000313" key="2">
    <source>
        <dbReference type="Proteomes" id="UP000657918"/>
    </source>
</evidence>
<dbReference type="AlphaFoldDB" id="A0A835N9U6"/>
<sequence length="146" mass="16802">MRRITGGLGRRSAELRTNDLMDSVLRREEKILGVRADDLGDLVLRIDEKILGRKRPMELHLAQHLITGTMSFPMLYAFERASWGLFFWRSRVNEGRQEAGLWGSIGLTSKDKLPSQEGNTKFHCLLAEQLCSIYYGMSRHYIADKM</sequence>
<accession>A0A835N9U6</accession>
<dbReference type="Proteomes" id="UP000657918">
    <property type="component" value="Unassembled WGS sequence"/>
</dbReference>
<comment type="caution">
    <text evidence="1">The sequence shown here is derived from an EMBL/GenBank/DDBJ whole genome shotgun (WGS) entry which is preliminary data.</text>
</comment>